<evidence type="ECO:0000313" key="8">
    <source>
        <dbReference type="EMBL" id="KAB5525502.1"/>
    </source>
</evidence>
<sequence>METTTPLLPSNESPSSSLATVPEEEEDYLPAASQTFKDFIKNVFWRETVKLWKIAGPIALSLICQNGTNILTSIFVGHLGNLQLSAVSVSLSVIITFCFGFLLGMGSALETLCGQAFGAGQVHMLGIYLQRSCFILLVTCVILLPIYIFAAPLLKVLGQEAELAALAGKFTLLAIPNLFSWAIYFPTQKFLQAQRKVGVITWIAIVALILHAFWLWLFIYEFDWGITGAAVAFDLTGWLIALAQAAYVMGWCKEGWRGFSWSAFKDIWSFVTLSLASAVMLCLEIWYMMSIVVLTGHLDNAVIAVGSLTIWSVSSSSPGSHQHLNINGLELMLFLGINAAISVRVSNELGLGHPEAAKYSVYVTVFQSLVIGLVCMAVVLVAKDYFAYIFTSSKVMQVATSKLAFILAITMVLNSVQPVISGGFMFTTQLAAQCCYPLTLHLRVLMTRVGVAIGGGWQALVAYINIGCYYVFGLPLGFLLGYKANLGVETFLLLIILNKTNWKKEVAQTADRMRKWGGCFSLLLGITLKALDCVFLWCLSHLYTRERPSMYKGADSTSPTSLANASAAWLPSSSSILHSSCHLLTTTPLLPSNESPSSSLAAVPEEEEDYLPAASQTFKDFIKNVFWRETVKLWKIAGPIALSLICQNGTNILTSIFVGHLGNLQLSAVSVSLSVIITFCFGFLLGMGSALETLCGQAFGAGQVHMLGIYLQRSCFILLVTCVILLPIYIFAAPLLKVLGQDAELAALAGKFTLLAIPNLFSWAIYFPTQKFLQAQRKVGVITWIAVVALILHAFWLWLFIYEFDWGITGAAVAFDLTGWLIALAQAAYVMGWCKEGWRGFSWSAFKDIWSFVTLSLASAVMLCLEIWYMMSIVVLTGHLDNAVIAVGSLTIWSVSSSSPGSHQHLNINGLELMLFLGINAAISVRVSNELGLGHPEAAKYSVYVTVFQSLVIGLICMAVVLVAKDYFAYIFTSSKVMQVATSKLAFILAITMVLNSVQPVISGGFMFTTQLAAQCCYPLTLHLRVLMTRVGVAIGGGWQALVAYINIGCYYVFGLPLGFLLGYKANLGVEGVWGGMLCGTALQTLLLLIILYKTNWKKEVAQTADRMRKWGGGGTSNDDDQKKINVGASDGV</sequence>
<feature type="transmembrane region" description="Helical" evidence="6">
    <location>
        <begin position="54"/>
        <end position="76"/>
    </location>
</feature>
<evidence type="ECO:0000313" key="9">
    <source>
        <dbReference type="Proteomes" id="UP000326939"/>
    </source>
</evidence>
<dbReference type="Proteomes" id="UP000326939">
    <property type="component" value="Chromosome 15"/>
</dbReference>
<evidence type="ECO:0000256" key="5">
    <source>
        <dbReference type="ARBA" id="ARBA00023136"/>
    </source>
</evidence>
<feature type="transmembrane region" description="Helical" evidence="6">
    <location>
        <begin position="451"/>
        <end position="472"/>
    </location>
</feature>
<feature type="transmembrane region" description="Helical" evidence="6">
    <location>
        <begin position="715"/>
        <end position="736"/>
    </location>
</feature>
<evidence type="ECO:0000256" key="2">
    <source>
        <dbReference type="ARBA" id="ARBA00010199"/>
    </source>
</evidence>
<dbReference type="Pfam" id="PF01554">
    <property type="entry name" value="MatE"/>
    <property type="match status" value="4"/>
</dbReference>
<feature type="transmembrane region" description="Helical" evidence="6">
    <location>
        <begin position="941"/>
        <end position="964"/>
    </location>
</feature>
<feature type="transmembrane region" description="Helical" evidence="6">
    <location>
        <begin position="1074"/>
        <end position="1093"/>
    </location>
</feature>
<feature type="region of interest" description="Disordered" evidence="7">
    <location>
        <begin position="1112"/>
        <end position="1133"/>
    </location>
</feature>
<evidence type="ECO:0000256" key="6">
    <source>
        <dbReference type="RuleBase" id="RU004914"/>
    </source>
</evidence>
<feature type="transmembrane region" description="Helical" evidence="6">
    <location>
        <begin position="518"/>
        <end position="543"/>
    </location>
</feature>
<feature type="transmembrane region" description="Helical" evidence="6">
    <location>
        <begin position="82"/>
        <end position="103"/>
    </location>
</feature>
<feature type="transmembrane region" description="Helical" evidence="6">
    <location>
        <begin position="478"/>
        <end position="497"/>
    </location>
</feature>
<feature type="transmembrane region" description="Helical" evidence="6">
    <location>
        <begin position="197"/>
        <end position="219"/>
    </location>
</feature>
<feature type="transmembrane region" description="Helical" evidence="6">
    <location>
        <begin position="671"/>
        <end position="694"/>
    </location>
</feature>
<protein>
    <recommendedName>
        <fullName evidence="6">Protein DETOXIFICATION</fullName>
    </recommendedName>
    <alternativeName>
        <fullName evidence="6">Multidrug and toxic compound extrusion protein</fullName>
    </alternativeName>
</protein>
<feature type="transmembrane region" description="Helical" evidence="6">
    <location>
        <begin position="166"/>
        <end position="185"/>
    </location>
</feature>
<comment type="caution">
    <text evidence="8">The sequence shown here is derived from an EMBL/GenBank/DDBJ whole genome shotgun (WGS) entry which is preliminary data.</text>
</comment>
<keyword evidence="4 6" id="KW-1133">Transmembrane helix</keyword>
<feature type="transmembrane region" description="Helical" evidence="6">
    <location>
        <begin position="1033"/>
        <end position="1054"/>
    </location>
</feature>
<keyword evidence="9" id="KW-1185">Reference proteome</keyword>
<accession>A0A5N5K2C3</accession>
<dbReference type="EMBL" id="VDCV01000015">
    <property type="protein sequence ID" value="KAB5525502.1"/>
    <property type="molecule type" value="Genomic_DNA"/>
</dbReference>
<evidence type="ECO:0000256" key="7">
    <source>
        <dbReference type="SAM" id="MobiDB-lite"/>
    </source>
</evidence>
<evidence type="ECO:0000256" key="1">
    <source>
        <dbReference type="ARBA" id="ARBA00004141"/>
    </source>
</evidence>
<feature type="transmembrane region" description="Helical" evidence="6">
    <location>
        <begin position="779"/>
        <end position="801"/>
    </location>
</feature>
<feature type="transmembrane region" description="Helical" evidence="6">
    <location>
        <begin position="267"/>
        <end position="288"/>
    </location>
</feature>
<feature type="region of interest" description="Disordered" evidence="7">
    <location>
        <begin position="1"/>
        <end position="21"/>
    </location>
</feature>
<keyword evidence="5 6" id="KW-0472">Membrane</keyword>
<evidence type="ECO:0000256" key="3">
    <source>
        <dbReference type="ARBA" id="ARBA00022692"/>
    </source>
</evidence>
<gene>
    <name evidence="8" type="ORF">DKX38_023251</name>
</gene>
<feature type="transmembrane region" description="Helical" evidence="6">
    <location>
        <begin position="225"/>
        <end position="247"/>
    </location>
</feature>
<feature type="transmembrane region" description="Helical" evidence="6">
    <location>
        <begin position="359"/>
        <end position="382"/>
    </location>
</feature>
<evidence type="ECO:0000256" key="4">
    <source>
        <dbReference type="ARBA" id="ARBA00022989"/>
    </source>
</evidence>
<dbReference type="GO" id="GO:0042910">
    <property type="term" value="F:xenobiotic transmembrane transporter activity"/>
    <property type="evidence" value="ECO:0007669"/>
    <property type="project" value="InterPro"/>
</dbReference>
<dbReference type="PANTHER" id="PTHR11206">
    <property type="entry name" value="MULTIDRUG RESISTANCE PROTEIN"/>
    <property type="match status" value="1"/>
</dbReference>
<dbReference type="GO" id="GO:0016020">
    <property type="term" value="C:membrane"/>
    <property type="evidence" value="ECO:0007669"/>
    <property type="project" value="UniProtKB-SubCell"/>
</dbReference>
<reference evidence="9" key="1">
    <citation type="journal article" date="2019" name="Gigascience">
        <title>De novo genome assembly of the endangered Acer yangbiense, a plant species with extremely small populations endemic to Yunnan Province, China.</title>
        <authorList>
            <person name="Yang J."/>
            <person name="Wariss H.M."/>
            <person name="Tao L."/>
            <person name="Zhang R."/>
            <person name="Yun Q."/>
            <person name="Hollingsworth P."/>
            <person name="Dao Z."/>
            <person name="Luo G."/>
            <person name="Guo H."/>
            <person name="Ma Y."/>
            <person name="Sun W."/>
        </authorList>
    </citation>
    <scope>NUCLEOTIDE SEQUENCE [LARGE SCALE GENOMIC DNA]</scope>
    <source>
        <strain evidence="9">cv. br00</strain>
    </source>
</reference>
<feature type="transmembrane region" description="Helical" evidence="6">
    <location>
        <begin position="133"/>
        <end position="154"/>
    </location>
</feature>
<feature type="transmembrane region" description="Helical" evidence="6">
    <location>
        <begin position="849"/>
        <end position="870"/>
    </location>
</feature>
<dbReference type="AlphaFoldDB" id="A0A5N5K2C3"/>
<feature type="transmembrane region" description="Helical" evidence="6">
    <location>
        <begin position="807"/>
        <end position="829"/>
    </location>
</feature>
<feature type="compositionally biased region" description="Low complexity" evidence="7">
    <location>
        <begin position="1"/>
        <end position="18"/>
    </location>
</feature>
<dbReference type="NCBIfam" id="TIGR00797">
    <property type="entry name" value="matE"/>
    <property type="match status" value="2"/>
</dbReference>
<organism evidence="8 9">
    <name type="scientific">Salix brachista</name>
    <dbReference type="NCBI Taxonomy" id="2182728"/>
    <lineage>
        <taxon>Eukaryota</taxon>
        <taxon>Viridiplantae</taxon>
        <taxon>Streptophyta</taxon>
        <taxon>Embryophyta</taxon>
        <taxon>Tracheophyta</taxon>
        <taxon>Spermatophyta</taxon>
        <taxon>Magnoliopsida</taxon>
        <taxon>eudicotyledons</taxon>
        <taxon>Gunneridae</taxon>
        <taxon>Pentapetalae</taxon>
        <taxon>rosids</taxon>
        <taxon>fabids</taxon>
        <taxon>Malpighiales</taxon>
        <taxon>Salicaceae</taxon>
        <taxon>Saliceae</taxon>
        <taxon>Salix</taxon>
    </lineage>
</organism>
<feature type="transmembrane region" description="Helical" evidence="6">
    <location>
        <begin position="748"/>
        <end position="767"/>
    </location>
</feature>
<comment type="subcellular location">
    <subcellularLocation>
        <location evidence="1">Membrane</location>
        <topology evidence="1">Multi-pass membrane protein</topology>
    </subcellularLocation>
</comment>
<keyword evidence="3 6" id="KW-0812">Transmembrane</keyword>
<dbReference type="CDD" id="cd13132">
    <property type="entry name" value="MATE_eukaryotic"/>
    <property type="match status" value="2"/>
</dbReference>
<comment type="similarity">
    <text evidence="2 6">Belongs to the multi antimicrobial extrusion (MATE) (TC 2.A.66.1) family.</text>
</comment>
<name>A0A5N5K2C3_9ROSI</name>
<dbReference type="GO" id="GO:1990961">
    <property type="term" value="P:xenobiotic detoxification by transmembrane export across the plasma membrane"/>
    <property type="evidence" value="ECO:0007669"/>
    <property type="project" value="InterPro"/>
</dbReference>
<feature type="transmembrane region" description="Helical" evidence="6">
    <location>
        <begin position="1001"/>
        <end position="1021"/>
    </location>
</feature>
<dbReference type="InterPro" id="IPR045069">
    <property type="entry name" value="MATE_euk"/>
</dbReference>
<dbReference type="InterPro" id="IPR002528">
    <property type="entry name" value="MATE_fam"/>
</dbReference>
<proteinExistence type="inferred from homology"/>
<dbReference type="GO" id="GO:0015297">
    <property type="term" value="F:antiporter activity"/>
    <property type="evidence" value="ECO:0007669"/>
    <property type="project" value="InterPro"/>
</dbReference>